<gene>
    <name evidence="5" type="primary">hemW</name>
    <name evidence="5" type="ORF">KHX13_09605</name>
</gene>
<comment type="similarity">
    <text evidence="1">Belongs to the anaerobic coproporphyrinogen-III oxidase family. HemW subfamily.</text>
</comment>
<dbReference type="AlphaFoldDB" id="A0A943ELG9"/>
<comment type="function">
    <text evidence="3">Probably acts as a heme chaperone, transferring heme to an unknown acceptor. Binds one molecule of heme per monomer, possibly covalently. Binds 1 [4Fe-4S] cluster. The cluster is coordinated with 3 cysteines and an exchangeable S-adenosyl-L-methionine.</text>
</comment>
<name>A0A943ELG9_9FIRM</name>
<keyword evidence="3" id="KW-0963">Cytoplasm</keyword>
<dbReference type="SFLD" id="SFLDG01065">
    <property type="entry name" value="anaerobic_coproporphyrinogen-I"/>
    <property type="match status" value="1"/>
</dbReference>
<dbReference type="InterPro" id="IPR007197">
    <property type="entry name" value="rSAM"/>
</dbReference>
<keyword evidence="3" id="KW-0949">S-adenosyl-L-methionine</keyword>
<dbReference type="SFLD" id="SFLDF00288">
    <property type="entry name" value="HemN-like__clustered_with_nucl"/>
    <property type="match status" value="1"/>
</dbReference>
<evidence type="ECO:0000259" key="4">
    <source>
        <dbReference type="PROSITE" id="PS51918"/>
    </source>
</evidence>
<dbReference type="InterPro" id="IPR004559">
    <property type="entry name" value="HemW-like"/>
</dbReference>
<protein>
    <recommendedName>
        <fullName evidence="2 3">Heme chaperone HemW</fullName>
    </recommendedName>
</protein>
<dbReference type="GO" id="GO:0006779">
    <property type="term" value="P:porphyrin-containing compound biosynthetic process"/>
    <property type="evidence" value="ECO:0007669"/>
    <property type="project" value="InterPro"/>
</dbReference>
<dbReference type="GO" id="GO:0046872">
    <property type="term" value="F:metal ion binding"/>
    <property type="evidence" value="ECO:0007669"/>
    <property type="project" value="UniProtKB-UniRule"/>
</dbReference>
<dbReference type="SUPFAM" id="SSF102114">
    <property type="entry name" value="Radical SAM enzymes"/>
    <property type="match status" value="1"/>
</dbReference>
<dbReference type="GO" id="GO:0004109">
    <property type="term" value="F:coproporphyrinogen oxidase activity"/>
    <property type="evidence" value="ECO:0007669"/>
    <property type="project" value="InterPro"/>
</dbReference>
<feature type="domain" description="Radical SAM core" evidence="4">
    <location>
        <begin position="2"/>
        <end position="239"/>
    </location>
</feature>
<evidence type="ECO:0000313" key="6">
    <source>
        <dbReference type="Proteomes" id="UP000754226"/>
    </source>
</evidence>
<dbReference type="InterPro" id="IPR058240">
    <property type="entry name" value="rSAM_sf"/>
</dbReference>
<dbReference type="NCBIfam" id="TIGR00539">
    <property type="entry name" value="hemN_rel"/>
    <property type="match status" value="1"/>
</dbReference>
<keyword evidence="3" id="KW-0004">4Fe-4S</keyword>
<keyword evidence="3" id="KW-0349">Heme</keyword>
<evidence type="ECO:0000313" key="5">
    <source>
        <dbReference type="EMBL" id="MBS5520545.1"/>
    </source>
</evidence>
<comment type="subcellular location">
    <subcellularLocation>
        <location evidence="3">Cytoplasm</location>
    </subcellularLocation>
</comment>
<dbReference type="GO" id="GO:0005737">
    <property type="term" value="C:cytoplasm"/>
    <property type="evidence" value="ECO:0007669"/>
    <property type="project" value="UniProtKB-SubCell"/>
</dbReference>
<proteinExistence type="inferred from homology"/>
<evidence type="ECO:0000256" key="3">
    <source>
        <dbReference type="RuleBase" id="RU364116"/>
    </source>
</evidence>
<dbReference type="PANTHER" id="PTHR13932">
    <property type="entry name" value="COPROPORPHYRINIGEN III OXIDASE"/>
    <property type="match status" value="1"/>
</dbReference>
<keyword evidence="3" id="KW-0408">Iron</keyword>
<dbReference type="SMART" id="SM00729">
    <property type="entry name" value="Elp3"/>
    <property type="match status" value="1"/>
</dbReference>
<dbReference type="EMBL" id="JAGZCZ010000014">
    <property type="protein sequence ID" value="MBS5520545.1"/>
    <property type="molecule type" value="Genomic_DNA"/>
</dbReference>
<dbReference type="CDD" id="cd01335">
    <property type="entry name" value="Radical_SAM"/>
    <property type="match status" value="1"/>
</dbReference>
<dbReference type="SFLD" id="SFLDF00562">
    <property type="entry name" value="HemN-like__clustered_with_heat"/>
    <property type="match status" value="1"/>
</dbReference>
<dbReference type="InterPro" id="IPR010723">
    <property type="entry name" value="HemN_C"/>
</dbReference>
<keyword evidence="3" id="KW-0411">Iron-sulfur</keyword>
<dbReference type="SFLD" id="SFLDS00029">
    <property type="entry name" value="Radical_SAM"/>
    <property type="match status" value="1"/>
</dbReference>
<dbReference type="Proteomes" id="UP000754226">
    <property type="component" value="Unassembled WGS sequence"/>
</dbReference>
<dbReference type="InterPro" id="IPR006638">
    <property type="entry name" value="Elp3/MiaA/NifB-like_rSAM"/>
</dbReference>
<dbReference type="Gene3D" id="3.80.30.20">
    <property type="entry name" value="tm_1862 like domain"/>
    <property type="match status" value="1"/>
</dbReference>
<reference evidence="5" key="1">
    <citation type="submission" date="2021-02" db="EMBL/GenBank/DDBJ databases">
        <title>Infant gut strain persistence is associated with maternal origin, phylogeny, and functional potential including surface adhesion and iron acquisition.</title>
        <authorList>
            <person name="Lou Y.C."/>
        </authorList>
    </citation>
    <scope>NUCLEOTIDE SEQUENCE</scope>
    <source>
        <strain evidence="5">L3_106_000M1_dasL3_106_000M1_concoct_15</strain>
    </source>
</reference>
<dbReference type="InterPro" id="IPR023404">
    <property type="entry name" value="rSAM_horseshoe"/>
</dbReference>
<keyword evidence="3" id="KW-0143">Chaperone</keyword>
<organism evidence="5 6">
    <name type="scientific">Acidaminococcus intestini</name>
    <dbReference type="NCBI Taxonomy" id="187327"/>
    <lineage>
        <taxon>Bacteria</taxon>
        <taxon>Bacillati</taxon>
        <taxon>Bacillota</taxon>
        <taxon>Negativicutes</taxon>
        <taxon>Acidaminococcales</taxon>
        <taxon>Acidaminococcaceae</taxon>
        <taxon>Acidaminococcus</taxon>
    </lineage>
</organism>
<evidence type="ECO:0000256" key="1">
    <source>
        <dbReference type="ARBA" id="ARBA00006100"/>
    </source>
</evidence>
<accession>A0A943ELG9</accession>
<evidence type="ECO:0000256" key="2">
    <source>
        <dbReference type="ARBA" id="ARBA00017228"/>
    </source>
</evidence>
<comment type="caution">
    <text evidence="5">The sequence shown here is derived from an EMBL/GenBank/DDBJ whole genome shotgun (WGS) entry which is preliminary data.</text>
</comment>
<dbReference type="GO" id="GO:0051539">
    <property type="term" value="F:4 iron, 4 sulfur cluster binding"/>
    <property type="evidence" value="ECO:0007669"/>
    <property type="project" value="UniProtKB-UniRule"/>
</dbReference>
<dbReference type="SFLD" id="SFLDG01082">
    <property type="entry name" value="B12-binding_domain_containing"/>
    <property type="match status" value="1"/>
</dbReference>
<dbReference type="PANTHER" id="PTHR13932:SF5">
    <property type="entry name" value="RADICAL S-ADENOSYL METHIONINE DOMAIN-CONTAINING PROTEIN 1, MITOCHONDRIAL"/>
    <property type="match status" value="1"/>
</dbReference>
<dbReference type="PROSITE" id="PS51918">
    <property type="entry name" value="RADICAL_SAM"/>
    <property type="match status" value="1"/>
</dbReference>
<sequence>MHPWEAYQGIYLHIPFCQHKCSYCDFISYQGQDGKARTRYVKALIKEIRSCEAPLPVSRGATIYVGGGTPSLLSLEELAAIFSALKEKGYFNAPREVTLEANPGTVDEAYLRGLRALGVDRLSLGIQSLEDSELRLMGRTHTADEARHIIQLSKEAGFTRLSCDLIYGFPTQTAASIEASLTELMALGPSHISIYGLSVEPGTVLSHKLQKGLWTLPTDEETGAMYDLIMDRLVKGGYERYEISNFAKAGDESRHNLIYWHYHPYLAFGAGATGFDGRKRETNQAYLAAYERGEAPEVEILSPAVQREEMIFMNLRTVRGLSLLDYETRFGRSFEHDYGPETEDLIHKGWAKREDGYFRLTPLGMQYGNLAFEAFITTDREPQK</sequence>
<keyword evidence="3" id="KW-0479">Metal-binding</keyword>
<dbReference type="Pfam" id="PF04055">
    <property type="entry name" value="Radical_SAM"/>
    <property type="match status" value="1"/>
</dbReference>
<dbReference type="Pfam" id="PF06969">
    <property type="entry name" value="HemN_C"/>
    <property type="match status" value="1"/>
</dbReference>
<dbReference type="InterPro" id="IPR034505">
    <property type="entry name" value="Coproporphyrinogen-III_oxidase"/>
</dbReference>